<dbReference type="EMBL" id="AJVK01010572">
    <property type="status" value="NOT_ANNOTATED_CDS"/>
    <property type="molecule type" value="Genomic_DNA"/>
</dbReference>
<accession>A0A1B0D2C3</accession>
<organism evidence="1 2">
    <name type="scientific">Phlebotomus papatasi</name>
    <name type="common">Sandfly</name>
    <dbReference type="NCBI Taxonomy" id="29031"/>
    <lineage>
        <taxon>Eukaryota</taxon>
        <taxon>Metazoa</taxon>
        <taxon>Ecdysozoa</taxon>
        <taxon>Arthropoda</taxon>
        <taxon>Hexapoda</taxon>
        <taxon>Insecta</taxon>
        <taxon>Pterygota</taxon>
        <taxon>Neoptera</taxon>
        <taxon>Endopterygota</taxon>
        <taxon>Diptera</taxon>
        <taxon>Nematocera</taxon>
        <taxon>Psychodoidea</taxon>
        <taxon>Psychodidae</taxon>
        <taxon>Phlebotomus</taxon>
        <taxon>Phlebotomus</taxon>
    </lineage>
</organism>
<evidence type="ECO:0000313" key="1">
    <source>
        <dbReference type="EnsemblMetazoa" id="PPAI001496-PA"/>
    </source>
</evidence>
<reference evidence="1" key="1">
    <citation type="submission" date="2022-08" db="UniProtKB">
        <authorList>
            <consortium name="EnsemblMetazoa"/>
        </authorList>
    </citation>
    <scope>IDENTIFICATION</scope>
    <source>
        <strain evidence="1">Israel</strain>
    </source>
</reference>
<dbReference type="VEuPathDB" id="VectorBase:PPAI001496"/>
<dbReference type="VEuPathDB" id="VectorBase:PPAPM1_001083"/>
<keyword evidence="2" id="KW-1185">Reference proteome</keyword>
<dbReference type="AlphaFoldDB" id="A0A1B0D2C3"/>
<proteinExistence type="predicted"/>
<evidence type="ECO:0000313" key="2">
    <source>
        <dbReference type="Proteomes" id="UP000092462"/>
    </source>
</evidence>
<protein>
    <submittedName>
        <fullName evidence="1">Uncharacterized protein</fullName>
    </submittedName>
</protein>
<sequence>NCEVICLDREANINLGYSEDCQIPATPLTKEELIRVKSLLLEGVCKYYGYAFKSLIFRKNSGVGFLTIDDDHQNCLTYPKFFDGISGLLYWIPIHKVKHIIEDVDVYRIPEGDRYLIQMSNSEDKAIQLTTIYGIQYNFNHSKSNGDYLWMVIKPTYYAIEDLKMESETKTPVEIVDLGTFSFYNPSDEPQKVNFKVNLTDHLFLDRVVSQSA</sequence>
<dbReference type="EnsemblMetazoa" id="PPAI001496-RA">
    <property type="protein sequence ID" value="PPAI001496-PA"/>
    <property type="gene ID" value="PPAI001496"/>
</dbReference>
<name>A0A1B0D2C3_PHLPP</name>
<dbReference type="Proteomes" id="UP000092462">
    <property type="component" value="Unassembled WGS sequence"/>
</dbReference>